<name>A0A1F2WHG4_9ACTN</name>
<feature type="transmembrane region" description="Helical" evidence="1">
    <location>
        <begin position="216"/>
        <end position="232"/>
    </location>
</feature>
<feature type="transmembrane region" description="Helical" evidence="1">
    <location>
        <begin position="168"/>
        <end position="195"/>
    </location>
</feature>
<feature type="transmembrane region" description="Helical" evidence="1">
    <location>
        <begin position="12"/>
        <end position="37"/>
    </location>
</feature>
<proteinExistence type="predicted"/>
<keyword evidence="1" id="KW-1133">Transmembrane helix</keyword>
<reference evidence="2 3" key="1">
    <citation type="journal article" date="2016" name="Nat. Commun.">
        <title>Thousands of microbial genomes shed light on interconnected biogeochemical processes in an aquifer system.</title>
        <authorList>
            <person name="Anantharaman K."/>
            <person name="Brown C.T."/>
            <person name="Hug L.A."/>
            <person name="Sharon I."/>
            <person name="Castelle C.J."/>
            <person name="Probst A.J."/>
            <person name="Thomas B.C."/>
            <person name="Singh A."/>
            <person name="Wilkins M.J."/>
            <person name="Karaoz U."/>
            <person name="Brodie E.L."/>
            <person name="Williams K.H."/>
            <person name="Hubbard S.S."/>
            <person name="Banfield J.F."/>
        </authorList>
    </citation>
    <scope>NUCLEOTIDE SEQUENCE [LARGE SCALE GENOMIC DNA]</scope>
</reference>
<dbReference type="EMBL" id="MELK01000047">
    <property type="protein sequence ID" value="OFW56297.1"/>
    <property type="molecule type" value="Genomic_DNA"/>
</dbReference>
<feature type="transmembrane region" description="Helical" evidence="1">
    <location>
        <begin position="117"/>
        <end position="138"/>
    </location>
</feature>
<comment type="caution">
    <text evidence="2">The sequence shown here is derived from an EMBL/GenBank/DDBJ whole genome shotgun (WGS) entry which is preliminary data.</text>
</comment>
<sequence length="290" mass="31098">MQVVVDILKILFFPGLLFMAISGSLLLLVEGGVRSLLWGGKNAAFLKVGSHTASGALSLSRLITIIISLLSLGLAALLLIDGKGNIFTLILLLSAVDLIPLAGWIGTSQRRIAYLPVVLRASFIRMMTFFLVGVSVSLRSPDSFLANLDSYRDGGCFEMISRWNGYRYWLVLAALVLSLLALFLFDLGGPIYAFIAEEKVDVAKGISIFLARGAERALTVLAVIIIFLGYPWTGWTGIAAWSGAVFGAAVAMAAIRAAAGGRDRVTIRRWRSIGFLLALVSMAAAVTAAW</sequence>
<dbReference type="STRING" id="1797197.A2Y75_03595"/>
<keyword evidence="1" id="KW-0812">Transmembrane</keyword>
<feature type="transmembrane region" description="Helical" evidence="1">
    <location>
        <begin position="238"/>
        <end position="258"/>
    </location>
</feature>
<gene>
    <name evidence="2" type="ORF">A2Y75_03595</name>
</gene>
<organism evidence="2 3">
    <name type="scientific">Candidatus Solincola sediminis</name>
    <dbReference type="NCBI Taxonomy" id="1797199"/>
    <lineage>
        <taxon>Bacteria</taxon>
        <taxon>Bacillati</taxon>
        <taxon>Actinomycetota</taxon>
        <taxon>Candidatus Geothermincolia</taxon>
        <taxon>Candidatus Geothermincolales</taxon>
        <taxon>Candidatus Geothermincolaceae</taxon>
        <taxon>Candidatus Solincola</taxon>
    </lineage>
</organism>
<evidence type="ECO:0000256" key="1">
    <source>
        <dbReference type="SAM" id="Phobius"/>
    </source>
</evidence>
<evidence type="ECO:0000313" key="2">
    <source>
        <dbReference type="EMBL" id="OFW56297.1"/>
    </source>
</evidence>
<dbReference type="Proteomes" id="UP000177876">
    <property type="component" value="Unassembled WGS sequence"/>
</dbReference>
<dbReference type="AlphaFoldDB" id="A0A1F2WHG4"/>
<keyword evidence="1" id="KW-0472">Membrane</keyword>
<feature type="transmembrane region" description="Helical" evidence="1">
    <location>
        <begin position="58"/>
        <end position="80"/>
    </location>
</feature>
<protein>
    <submittedName>
        <fullName evidence="2">Uncharacterized protein</fullName>
    </submittedName>
</protein>
<feature type="transmembrane region" description="Helical" evidence="1">
    <location>
        <begin position="86"/>
        <end position="105"/>
    </location>
</feature>
<evidence type="ECO:0000313" key="3">
    <source>
        <dbReference type="Proteomes" id="UP000177876"/>
    </source>
</evidence>
<feature type="transmembrane region" description="Helical" evidence="1">
    <location>
        <begin position="270"/>
        <end position="289"/>
    </location>
</feature>
<accession>A0A1F2WHG4</accession>